<feature type="transmembrane region" description="Helical" evidence="12">
    <location>
        <begin position="98"/>
        <end position="118"/>
    </location>
</feature>
<proteinExistence type="inferred from homology"/>
<organism evidence="15 16">
    <name type="scientific">Saxibacter everestensis</name>
    <dbReference type="NCBI Taxonomy" id="2909229"/>
    <lineage>
        <taxon>Bacteria</taxon>
        <taxon>Bacillati</taxon>
        <taxon>Actinomycetota</taxon>
        <taxon>Actinomycetes</taxon>
        <taxon>Micrococcales</taxon>
        <taxon>Brevibacteriaceae</taxon>
        <taxon>Saxibacter</taxon>
    </lineage>
</organism>
<dbReference type="InterPro" id="IPR000644">
    <property type="entry name" value="CBS_dom"/>
</dbReference>
<evidence type="ECO:0000256" key="4">
    <source>
        <dbReference type="ARBA" id="ARBA00022692"/>
    </source>
</evidence>
<evidence type="ECO:0000313" key="16">
    <source>
        <dbReference type="Proteomes" id="UP001209083"/>
    </source>
</evidence>
<feature type="region of interest" description="Disordered" evidence="11">
    <location>
        <begin position="430"/>
        <end position="463"/>
    </location>
</feature>
<dbReference type="Pfam" id="PF00571">
    <property type="entry name" value="CBS"/>
    <property type="match status" value="1"/>
</dbReference>
<keyword evidence="4 10" id="KW-0812">Transmembrane</keyword>
<evidence type="ECO:0000256" key="7">
    <source>
        <dbReference type="ARBA" id="ARBA00023122"/>
    </source>
</evidence>
<feature type="domain" description="CBS" evidence="13">
    <location>
        <begin position="220"/>
        <end position="280"/>
    </location>
</feature>
<evidence type="ECO:0000256" key="6">
    <source>
        <dbReference type="ARBA" id="ARBA00022989"/>
    </source>
</evidence>
<dbReference type="Gene3D" id="3.30.465.10">
    <property type="match status" value="1"/>
</dbReference>
<feature type="domain" description="CBS" evidence="13">
    <location>
        <begin position="285"/>
        <end position="342"/>
    </location>
</feature>
<feature type="transmembrane region" description="Helical" evidence="12">
    <location>
        <begin position="59"/>
        <end position="77"/>
    </location>
</feature>
<comment type="similarity">
    <text evidence="2">Belongs to the UPF0053 family.</text>
</comment>
<evidence type="ECO:0000313" key="15">
    <source>
        <dbReference type="EMBL" id="WGW10506.1"/>
    </source>
</evidence>
<evidence type="ECO:0000256" key="8">
    <source>
        <dbReference type="ARBA" id="ARBA00023136"/>
    </source>
</evidence>
<keyword evidence="16" id="KW-1185">Reference proteome</keyword>
<dbReference type="PANTHER" id="PTHR43099:SF6">
    <property type="entry name" value="UPF0053 PROTEIN RV1842C"/>
    <property type="match status" value="1"/>
</dbReference>
<keyword evidence="6 10" id="KW-1133">Transmembrane helix</keyword>
<dbReference type="Pfam" id="PF03471">
    <property type="entry name" value="CorC_HlyC"/>
    <property type="match status" value="1"/>
</dbReference>
<dbReference type="InterPro" id="IPR002550">
    <property type="entry name" value="CNNM"/>
</dbReference>
<evidence type="ECO:0000256" key="3">
    <source>
        <dbReference type="ARBA" id="ARBA00022475"/>
    </source>
</evidence>
<reference evidence="15 16" key="1">
    <citation type="submission" date="2023-05" db="EMBL/GenBank/DDBJ databases">
        <title>Lithophilousrod everest ZFBP1038 complete genpme.</title>
        <authorList>
            <person name="Tian M."/>
        </authorList>
    </citation>
    <scope>NUCLEOTIDE SEQUENCE [LARGE SCALE GENOMIC DNA]</scope>
    <source>
        <strain evidence="15 16">ZFBP1038</strain>
    </source>
</reference>
<feature type="compositionally biased region" description="Basic and acidic residues" evidence="11">
    <location>
        <begin position="446"/>
        <end position="463"/>
    </location>
</feature>
<keyword evidence="3" id="KW-1003">Cell membrane</keyword>
<dbReference type="PANTHER" id="PTHR43099">
    <property type="entry name" value="UPF0053 PROTEIN YRKA"/>
    <property type="match status" value="1"/>
</dbReference>
<evidence type="ECO:0000256" key="1">
    <source>
        <dbReference type="ARBA" id="ARBA00004651"/>
    </source>
</evidence>
<evidence type="ECO:0000256" key="9">
    <source>
        <dbReference type="PROSITE-ProRule" id="PRU00703"/>
    </source>
</evidence>
<feature type="domain" description="CNNM transmembrane" evidence="14">
    <location>
        <begin position="1"/>
        <end position="201"/>
    </location>
</feature>
<evidence type="ECO:0000259" key="14">
    <source>
        <dbReference type="PROSITE" id="PS51846"/>
    </source>
</evidence>
<evidence type="ECO:0000256" key="5">
    <source>
        <dbReference type="ARBA" id="ARBA00022737"/>
    </source>
</evidence>
<accession>A0ABY8QNW5</accession>
<dbReference type="InterPro" id="IPR046342">
    <property type="entry name" value="CBS_dom_sf"/>
</dbReference>
<feature type="compositionally biased region" description="Polar residues" evidence="11">
    <location>
        <begin position="432"/>
        <end position="443"/>
    </location>
</feature>
<dbReference type="PROSITE" id="PS51371">
    <property type="entry name" value="CBS"/>
    <property type="match status" value="2"/>
</dbReference>
<gene>
    <name evidence="15" type="ORF">LWF01_10150</name>
</gene>
<comment type="subcellular location">
    <subcellularLocation>
        <location evidence="1">Cell membrane</location>
        <topology evidence="1">Multi-pass membrane protein</topology>
    </subcellularLocation>
</comment>
<dbReference type="RefSeq" id="WP_432761946.1">
    <property type="nucleotide sequence ID" value="NZ_CP090958.1"/>
</dbReference>
<dbReference type="SUPFAM" id="SSF56176">
    <property type="entry name" value="FAD-binding/transporter-associated domain-like"/>
    <property type="match status" value="1"/>
</dbReference>
<dbReference type="InterPro" id="IPR051676">
    <property type="entry name" value="UPF0053_domain"/>
</dbReference>
<name>A0ABY8QNW5_9MICO</name>
<dbReference type="Proteomes" id="UP001209083">
    <property type="component" value="Chromosome"/>
</dbReference>
<protein>
    <submittedName>
        <fullName evidence="15">Hemolysin family protein</fullName>
    </submittedName>
</protein>
<dbReference type="InterPro" id="IPR005170">
    <property type="entry name" value="Transptr-assoc_dom"/>
</dbReference>
<keyword evidence="5" id="KW-0677">Repeat</keyword>
<evidence type="ECO:0000256" key="2">
    <source>
        <dbReference type="ARBA" id="ARBA00006337"/>
    </source>
</evidence>
<dbReference type="SMART" id="SM01091">
    <property type="entry name" value="CorC_HlyC"/>
    <property type="match status" value="1"/>
</dbReference>
<evidence type="ECO:0000256" key="11">
    <source>
        <dbReference type="SAM" id="MobiDB-lite"/>
    </source>
</evidence>
<dbReference type="PROSITE" id="PS51846">
    <property type="entry name" value="CNNM"/>
    <property type="match status" value="1"/>
</dbReference>
<keyword evidence="7 9" id="KW-0129">CBS domain</keyword>
<keyword evidence="8 10" id="KW-0472">Membrane</keyword>
<evidence type="ECO:0000259" key="13">
    <source>
        <dbReference type="PROSITE" id="PS51371"/>
    </source>
</evidence>
<evidence type="ECO:0000256" key="10">
    <source>
        <dbReference type="PROSITE-ProRule" id="PRU01193"/>
    </source>
</evidence>
<feature type="transmembrane region" description="Helical" evidence="12">
    <location>
        <begin position="138"/>
        <end position="157"/>
    </location>
</feature>
<sequence>MEWLLLGLALLLTVGTGLFVAAEFALITLDRHTVEESVERSERGSKQLLKGVRSLSTQLSAAQVGITLTTLLTGYLMEPSLAKLLAGPLAALNVPEAAIAPVGVSIAMFAATLFSMLIGELVPKNLAISLPLATGRFVAPFQLGFSFVFGPMIALLNGTANRALRAMGLEPQEENSSGRAPEELVALVRRSAEAGTLDVQTAVLLTRSLAFSQRTAADVMTPRTRITTVNKDTTAAEIVVIARRTGYSRFPVIGESRDDIVGVVHVKQAVSVPHENRHDAYAGGLMSEAVQLPETVRLDPLLLELRGRGLQMAVVIDEFGGTAGVVTLEDVVEELVGEVADEHDRARSTVRRTRDGSWILPGLTRPDEANSRLDSHIPDDSSYETVGGFLMAHLGRVPAVGDVAQLDHGHLVVERMHGRRVDRVRYVPARNASASDNTVNRNAQPGHDRAQPGHDRGQPGHDHTGAAVAEIRAAVVHADPPIEGRVHK</sequence>
<dbReference type="Gene3D" id="3.10.580.10">
    <property type="entry name" value="CBS-domain"/>
    <property type="match status" value="1"/>
</dbReference>
<dbReference type="InterPro" id="IPR044751">
    <property type="entry name" value="Ion_transp-like_CBS"/>
</dbReference>
<dbReference type="CDD" id="cd04590">
    <property type="entry name" value="CBS_pair_CorC_HlyC_assoc"/>
    <property type="match status" value="1"/>
</dbReference>
<dbReference type="EMBL" id="CP090958">
    <property type="protein sequence ID" value="WGW10506.1"/>
    <property type="molecule type" value="Genomic_DNA"/>
</dbReference>
<evidence type="ECO:0000256" key="12">
    <source>
        <dbReference type="SAM" id="Phobius"/>
    </source>
</evidence>
<dbReference type="InterPro" id="IPR036318">
    <property type="entry name" value="FAD-bd_PCMH-like_sf"/>
</dbReference>
<dbReference type="InterPro" id="IPR016169">
    <property type="entry name" value="FAD-bd_PCMH_sub2"/>
</dbReference>
<dbReference type="Pfam" id="PF01595">
    <property type="entry name" value="CNNM"/>
    <property type="match status" value="1"/>
</dbReference>
<dbReference type="SUPFAM" id="SSF54631">
    <property type="entry name" value="CBS-domain pair"/>
    <property type="match status" value="1"/>
</dbReference>